<evidence type="ECO:0000256" key="1">
    <source>
        <dbReference type="SAM" id="Phobius"/>
    </source>
</evidence>
<dbReference type="EMBL" id="QFPO01000017">
    <property type="protein sequence ID" value="PZQ11189.1"/>
    <property type="molecule type" value="Genomic_DNA"/>
</dbReference>
<feature type="transmembrane region" description="Helical" evidence="1">
    <location>
        <begin position="17"/>
        <end position="44"/>
    </location>
</feature>
<comment type="caution">
    <text evidence="2">The sequence shown here is derived from an EMBL/GenBank/DDBJ whole genome shotgun (WGS) entry which is preliminary data.</text>
</comment>
<dbReference type="AlphaFoldDB" id="A0A2W5K5G2"/>
<dbReference type="NCBIfam" id="TIGR02973">
    <property type="entry name" value="nitrate_rd_NapE"/>
    <property type="match status" value="1"/>
</dbReference>
<evidence type="ECO:0000313" key="3">
    <source>
        <dbReference type="Proteomes" id="UP000249046"/>
    </source>
</evidence>
<keyword evidence="1" id="KW-1133">Transmembrane helix</keyword>
<dbReference type="Pfam" id="PF06796">
    <property type="entry name" value="NapE"/>
    <property type="match status" value="1"/>
</dbReference>
<sequence length="53" mass="5877">MKSVIVDSGSKRRELQLFLFITVVLFPLLAVAAVAAYGFLVWMWQLINGPPGL</sequence>
<dbReference type="InterPro" id="IPR010649">
    <property type="entry name" value="NapE_TorE"/>
</dbReference>
<gene>
    <name evidence="2" type="primary">napE</name>
    <name evidence="2" type="ORF">DI564_14885</name>
</gene>
<dbReference type="Proteomes" id="UP000249046">
    <property type="component" value="Unassembled WGS sequence"/>
</dbReference>
<dbReference type="InterPro" id="IPR004448">
    <property type="entry name" value="Nitrate_reductase_NapE"/>
</dbReference>
<keyword evidence="1" id="KW-0472">Membrane</keyword>
<accession>A0A2W5K5G2</accession>
<proteinExistence type="predicted"/>
<organism evidence="2 3">
    <name type="scientific">Rhodanobacter denitrificans</name>
    <dbReference type="NCBI Taxonomy" id="666685"/>
    <lineage>
        <taxon>Bacteria</taxon>
        <taxon>Pseudomonadati</taxon>
        <taxon>Pseudomonadota</taxon>
        <taxon>Gammaproteobacteria</taxon>
        <taxon>Lysobacterales</taxon>
        <taxon>Rhodanobacteraceae</taxon>
        <taxon>Rhodanobacter</taxon>
    </lineage>
</organism>
<name>A0A2W5K5G2_9GAMM</name>
<evidence type="ECO:0000313" key="2">
    <source>
        <dbReference type="EMBL" id="PZQ11189.1"/>
    </source>
</evidence>
<keyword evidence="1" id="KW-0812">Transmembrane</keyword>
<protein>
    <submittedName>
        <fullName evidence="2">Periplasmic nitrate reductase, NapE protein</fullName>
    </submittedName>
</protein>
<reference evidence="2 3" key="1">
    <citation type="submission" date="2017-08" db="EMBL/GenBank/DDBJ databases">
        <title>Infants hospitalized years apart are colonized by the same room-sourced microbial strains.</title>
        <authorList>
            <person name="Brooks B."/>
            <person name="Olm M.R."/>
            <person name="Firek B.A."/>
            <person name="Baker R."/>
            <person name="Thomas B.C."/>
            <person name="Morowitz M.J."/>
            <person name="Banfield J.F."/>
        </authorList>
    </citation>
    <scope>NUCLEOTIDE SEQUENCE [LARGE SCALE GENOMIC DNA]</scope>
    <source>
        <strain evidence="2">S2_005_003_R2_42</strain>
    </source>
</reference>